<dbReference type="PANTHER" id="PTHR12526">
    <property type="entry name" value="GLYCOSYLTRANSFERASE"/>
    <property type="match status" value="1"/>
</dbReference>
<evidence type="ECO:0000313" key="7">
    <source>
        <dbReference type="Proteomes" id="UP000635606"/>
    </source>
</evidence>
<dbReference type="InterPro" id="IPR001296">
    <property type="entry name" value="Glyco_trans_1"/>
</dbReference>
<organism evidence="6 7">
    <name type="scientific">Virgisporangium ochraceum</name>
    <dbReference type="NCBI Taxonomy" id="65505"/>
    <lineage>
        <taxon>Bacteria</taxon>
        <taxon>Bacillati</taxon>
        <taxon>Actinomycetota</taxon>
        <taxon>Actinomycetes</taxon>
        <taxon>Micromonosporales</taxon>
        <taxon>Micromonosporaceae</taxon>
        <taxon>Virgisporangium</taxon>
    </lineage>
</organism>
<dbReference type="GO" id="GO:0016757">
    <property type="term" value="F:glycosyltransferase activity"/>
    <property type="evidence" value="ECO:0007669"/>
    <property type="project" value="UniProtKB-KW"/>
</dbReference>
<dbReference type="InterPro" id="IPR028098">
    <property type="entry name" value="Glyco_trans_4-like_N"/>
</dbReference>
<proteinExistence type="predicted"/>
<evidence type="ECO:0000256" key="1">
    <source>
        <dbReference type="ARBA" id="ARBA00022676"/>
    </source>
</evidence>
<evidence type="ECO:0000313" key="6">
    <source>
        <dbReference type="EMBL" id="GIJ72078.1"/>
    </source>
</evidence>
<sequence>MKIALLGPIAWRTPPRAYGPWEQVVSLLAEGLVERGVDVTLFATLDSQTKASLDGVCPQPYNESDDLDGRVWEALHVAHALGRSGEFDLVHNHLDWLPLAFSGLCRSPMITTIHGFSDPRILPAYRRSRSGFVSISDADRAPGLPYLATVHHGLDLDQFPLGDGSSGALVAFGRIHPDKATADAVEIAQRAGMPLVICGPVHDEAYFRLRVAPFVDGVSVRYLGNVGPSERADILGGAVALLHPLGFEEPFGLSVVEAMACGTPVIGYPRGALPETVSHGVTGFLVDGVAEAAAAVPLAVQLDRNEVFALARRRFSVTRMVDDYLRIYSDVTEGRTPVLGDFATEPYSQSLGVDGSQWHREHSSCRDPGRGA</sequence>
<evidence type="ECO:0000256" key="2">
    <source>
        <dbReference type="ARBA" id="ARBA00022679"/>
    </source>
</evidence>
<feature type="domain" description="Glycosyl transferase family 1" evidence="4">
    <location>
        <begin position="173"/>
        <end position="294"/>
    </location>
</feature>
<keyword evidence="1" id="KW-0328">Glycosyltransferase</keyword>
<evidence type="ECO:0000259" key="5">
    <source>
        <dbReference type="Pfam" id="PF13439"/>
    </source>
</evidence>
<name>A0A8J3ZZE0_9ACTN</name>
<dbReference type="Gene3D" id="3.40.50.2000">
    <property type="entry name" value="Glycogen Phosphorylase B"/>
    <property type="match status" value="2"/>
</dbReference>
<gene>
    <name evidence="6" type="ORF">Voc01_069950</name>
</gene>
<dbReference type="SUPFAM" id="SSF53756">
    <property type="entry name" value="UDP-Glycosyltransferase/glycogen phosphorylase"/>
    <property type="match status" value="1"/>
</dbReference>
<feature type="region of interest" description="Disordered" evidence="3">
    <location>
        <begin position="353"/>
        <end position="372"/>
    </location>
</feature>
<feature type="domain" description="Glycosyltransferase subfamily 4-like N-terminal" evidence="5">
    <location>
        <begin position="22"/>
        <end position="129"/>
    </location>
</feature>
<comment type="caution">
    <text evidence="6">The sequence shown here is derived from an EMBL/GenBank/DDBJ whole genome shotgun (WGS) entry which is preliminary data.</text>
</comment>
<dbReference type="EMBL" id="BOPH01000096">
    <property type="protein sequence ID" value="GIJ72078.1"/>
    <property type="molecule type" value="Genomic_DNA"/>
</dbReference>
<dbReference type="PANTHER" id="PTHR12526:SF595">
    <property type="entry name" value="BLL5217 PROTEIN"/>
    <property type="match status" value="1"/>
</dbReference>
<protein>
    <submittedName>
        <fullName evidence="6">Glycosyl transferase</fullName>
    </submittedName>
</protein>
<dbReference type="Pfam" id="PF13439">
    <property type="entry name" value="Glyco_transf_4"/>
    <property type="match status" value="1"/>
</dbReference>
<feature type="compositionally biased region" description="Basic and acidic residues" evidence="3">
    <location>
        <begin position="357"/>
        <end position="372"/>
    </location>
</feature>
<reference evidence="6" key="1">
    <citation type="submission" date="2021-01" db="EMBL/GenBank/DDBJ databases">
        <title>Whole genome shotgun sequence of Virgisporangium ochraceum NBRC 16418.</title>
        <authorList>
            <person name="Komaki H."/>
            <person name="Tamura T."/>
        </authorList>
    </citation>
    <scope>NUCLEOTIDE SEQUENCE</scope>
    <source>
        <strain evidence="6">NBRC 16418</strain>
    </source>
</reference>
<dbReference type="Pfam" id="PF00534">
    <property type="entry name" value="Glycos_transf_1"/>
    <property type="match status" value="1"/>
</dbReference>
<accession>A0A8J3ZZE0</accession>
<evidence type="ECO:0000256" key="3">
    <source>
        <dbReference type="SAM" id="MobiDB-lite"/>
    </source>
</evidence>
<dbReference type="AlphaFoldDB" id="A0A8J3ZZE0"/>
<keyword evidence="2 6" id="KW-0808">Transferase</keyword>
<dbReference type="Proteomes" id="UP000635606">
    <property type="component" value="Unassembled WGS sequence"/>
</dbReference>
<dbReference type="CDD" id="cd03802">
    <property type="entry name" value="GT4_AviGT4-like"/>
    <property type="match status" value="1"/>
</dbReference>
<evidence type="ECO:0000259" key="4">
    <source>
        <dbReference type="Pfam" id="PF00534"/>
    </source>
</evidence>
<keyword evidence="7" id="KW-1185">Reference proteome</keyword>